<dbReference type="PANTHER" id="PTHR22911">
    <property type="entry name" value="ACYL-MALONYL CONDENSING ENZYME-RELATED"/>
    <property type="match status" value="1"/>
</dbReference>
<evidence type="ECO:0000259" key="2">
    <source>
        <dbReference type="Pfam" id="PF00892"/>
    </source>
</evidence>
<dbReference type="Gene3D" id="1.10.3730.20">
    <property type="match status" value="1"/>
</dbReference>
<dbReference type="EMBL" id="ABCK01000018">
    <property type="protein sequence ID" value="EDM26245.1"/>
    <property type="molecule type" value="Genomic_DNA"/>
</dbReference>
<feature type="transmembrane region" description="Helical" evidence="1">
    <location>
        <begin position="28"/>
        <end position="48"/>
    </location>
</feature>
<dbReference type="STRING" id="313628.LNTAR_24079"/>
<evidence type="ECO:0000313" key="3">
    <source>
        <dbReference type="EMBL" id="EDM26245.1"/>
    </source>
</evidence>
<feature type="transmembrane region" description="Helical" evidence="1">
    <location>
        <begin position="238"/>
        <end position="254"/>
    </location>
</feature>
<dbReference type="RefSeq" id="WP_007279935.1">
    <property type="nucleotide sequence ID" value="NZ_ABCK01000018.1"/>
</dbReference>
<dbReference type="SUPFAM" id="SSF103481">
    <property type="entry name" value="Multidrug resistance efflux transporter EmrE"/>
    <property type="match status" value="2"/>
</dbReference>
<accession>A6DQ04</accession>
<comment type="caution">
    <text evidence="3">The sequence shown here is derived from an EMBL/GenBank/DDBJ whole genome shotgun (WGS) entry which is preliminary data.</text>
</comment>
<feature type="transmembrane region" description="Helical" evidence="1">
    <location>
        <begin position="146"/>
        <end position="165"/>
    </location>
</feature>
<proteinExistence type="predicted"/>
<dbReference type="InterPro" id="IPR037185">
    <property type="entry name" value="EmrE-like"/>
</dbReference>
<name>A6DQ04_9BACT</name>
<feature type="domain" description="EamA" evidence="2">
    <location>
        <begin position="4"/>
        <end position="133"/>
    </location>
</feature>
<dbReference type="Proteomes" id="UP000004947">
    <property type="component" value="Unassembled WGS sequence"/>
</dbReference>
<dbReference type="AlphaFoldDB" id="A6DQ04"/>
<sequence>MPPIVKVILASILWGASGVYVKEADNMPVLAMAFFRSLIPSLFIYIFLKTRKAPQKILRKNHKWMLLSSSLNSARTVLFFISFAYTTIGNAQITLYSWPIWAAILAYFFMKEQLSLTQVSLLCLTFIGLIFIFIQNELSFDDHNFIGIAAMALSAFLHSCSVIIFKKYGEEYRSEEIVFYQNAMTPLLLFAFCIPLFPELSTKQVIIASSFGFINGIIAFSLFFSALKQMKTASAAQITYIEPLCGLLWGYFLYQEQINLMQIIGGSLILGSTFALSSLQKKEA</sequence>
<dbReference type="OrthoDB" id="1419738at2"/>
<keyword evidence="1" id="KW-1133">Transmembrane helix</keyword>
<dbReference type="PANTHER" id="PTHR22911:SF102">
    <property type="entry name" value="MEMBRANE PROTEIN"/>
    <property type="match status" value="1"/>
</dbReference>
<feature type="transmembrane region" description="Helical" evidence="1">
    <location>
        <begin position="204"/>
        <end position="226"/>
    </location>
</feature>
<feature type="transmembrane region" description="Helical" evidence="1">
    <location>
        <begin position="64"/>
        <end position="85"/>
    </location>
</feature>
<dbReference type="Pfam" id="PF00892">
    <property type="entry name" value="EamA"/>
    <property type="match status" value="2"/>
</dbReference>
<reference evidence="3 4" key="1">
    <citation type="journal article" date="2010" name="J. Bacteriol.">
        <title>Genome sequence of Lentisphaera araneosa HTCC2155T, the type species of the order Lentisphaerales in the phylum Lentisphaerae.</title>
        <authorList>
            <person name="Thrash J.C."/>
            <person name="Cho J.C."/>
            <person name="Vergin K.L."/>
            <person name="Morris R.M."/>
            <person name="Giovannoni S.J."/>
        </authorList>
    </citation>
    <scope>NUCLEOTIDE SEQUENCE [LARGE SCALE GENOMIC DNA]</scope>
    <source>
        <strain evidence="3 4">HTCC2155</strain>
    </source>
</reference>
<dbReference type="eggNOG" id="COG0697">
    <property type="taxonomic scope" value="Bacteria"/>
</dbReference>
<gene>
    <name evidence="3" type="ORF">LNTAR_24079</name>
</gene>
<feature type="domain" description="EamA" evidence="2">
    <location>
        <begin position="146"/>
        <end position="277"/>
    </location>
</feature>
<keyword evidence="4" id="KW-1185">Reference proteome</keyword>
<feature type="transmembrane region" description="Helical" evidence="1">
    <location>
        <begin position="177"/>
        <end position="198"/>
    </location>
</feature>
<feature type="transmembrane region" description="Helical" evidence="1">
    <location>
        <begin position="116"/>
        <end position="134"/>
    </location>
</feature>
<evidence type="ECO:0000313" key="4">
    <source>
        <dbReference type="Proteomes" id="UP000004947"/>
    </source>
</evidence>
<feature type="transmembrane region" description="Helical" evidence="1">
    <location>
        <begin position="91"/>
        <end position="109"/>
    </location>
</feature>
<protein>
    <recommendedName>
        <fullName evidence="2">EamA domain-containing protein</fullName>
    </recommendedName>
</protein>
<keyword evidence="1" id="KW-0812">Transmembrane</keyword>
<evidence type="ECO:0000256" key="1">
    <source>
        <dbReference type="SAM" id="Phobius"/>
    </source>
</evidence>
<dbReference type="GO" id="GO:0016020">
    <property type="term" value="C:membrane"/>
    <property type="evidence" value="ECO:0007669"/>
    <property type="project" value="InterPro"/>
</dbReference>
<keyword evidence="1" id="KW-0472">Membrane</keyword>
<organism evidence="3 4">
    <name type="scientific">Lentisphaera araneosa HTCC2155</name>
    <dbReference type="NCBI Taxonomy" id="313628"/>
    <lineage>
        <taxon>Bacteria</taxon>
        <taxon>Pseudomonadati</taxon>
        <taxon>Lentisphaerota</taxon>
        <taxon>Lentisphaeria</taxon>
        <taxon>Lentisphaerales</taxon>
        <taxon>Lentisphaeraceae</taxon>
        <taxon>Lentisphaera</taxon>
    </lineage>
</organism>
<feature type="transmembrane region" description="Helical" evidence="1">
    <location>
        <begin position="260"/>
        <end position="279"/>
    </location>
</feature>
<dbReference type="InterPro" id="IPR000620">
    <property type="entry name" value="EamA_dom"/>
</dbReference>